<organism evidence="2 3">
    <name type="scientific">Trichosporon asahii var. asahii (strain ATCC 90039 / CBS 2479 / JCM 2466 / KCTC 7840 / NBRC 103889/ NCYC 2677 / UAMH 7654)</name>
    <name type="common">Yeast</name>
    <dbReference type="NCBI Taxonomy" id="1186058"/>
    <lineage>
        <taxon>Eukaryota</taxon>
        <taxon>Fungi</taxon>
        <taxon>Dikarya</taxon>
        <taxon>Basidiomycota</taxon>
        <taxon>Agaricomycotina</taxon>
        <taxon>Tremellomycetes</taxon>
        <taxon>Trichosporonales</taxon>
        <taxon>Trichosporonaceae</taxon>
        <taxon>Trichosporon</taxon>
    </lineage>
</organism>
<proteinExistence type="predicted"/>
<gene>
    <name evidence="2" type="ORF">A1Q1_01087</name>
</gene>
<feature type="region of interest" description="Disordered" evidence="1">
    <location>
        <begin position="29"/>
        <end position="56"/>
    </location>
</feature>
<evidence type="ECO:0000256" key="1">
    <source>
        <dbReference type="SAM" id="MobiDB-lite"/>
    </source>
</evidence>
<name>J5QYH2_TRIAS</name>
<dbReference type="KEGG" id="tasa:A1Q1_01087"/>
<dbReference type="Proteomes" id="UP000002748">
    <property type="component" value="Unassembled WGS sequence"/>
</dbReference>
<dbReference type="RefSeq" id="XP_014180843.1">
    <property type="nucleotide sequence ID" value="XM_014325368.1"/>
</dbReference>
<dbReference type="VEuPathDB" id="FungiDB:A1Q1_01087"/>
<feature type="region of interest" description="Disordered" evidence="1">
    <location>
        <begin position="312"/>
        <end position="365"/>
    </location>
</feature>
<evidence type="ECO:0000313" key="3">
    <source>
        <dbReference type="Proteomes" id="UP000002748"/>
    </source>
</evidence>
<dbReference type="GeneID" id="25984601"/>
<sequence>MGFFGGKPTVTETVEVSVDWSANVTTTTTITKTDRHGKSESSSSSRTERDPWVGTGARIVSDGSGLERFALPSVLYEILRSRMLEGVVRAAIGPYTEDGITVQVSPDVKVQFSGPRGRIILPGVLIGVVGWMRAMTWGYAQAVPMGGRQMPRADAAYTRAIQQKGEQMDIADLAAGSLLLVTPGPDLDEFPWSVAAAGMRCLNIPGACLVKDVRGGPVEGQVVCMLDPVQAGLRIPAPTLAHFDMHFDEIFSPFGESDFRTLEPFAQRMGCVFTHIQPRVPGGHAWTLTDNEGLKFTYEASPDWSRFSHTLTRGAQPVGPPPAYGDEKGGGAGPSGPPQYHQGDYKGPSGDYKGSSNYYASEKKM</sequence>
<reference evidence="2 3" key="1">
    <citation type="journal article" date="2012" name="Eukaryot. Cell">
        <title>Draft genome sequence of CBS 2479, the standard type strain of Trichosporon asahii.</title>
        <authorList>
            <person name="Yang R.Y."/>
            <person name="Li H.T."/>
            <person name="Zhu H."/>
            <person name="Zhou G.P."/>
            <person name="Wang M."/>
            <person name="Wang L."/>
        </authorList>
    </citation>
    <scope>NUCLEOTIDE SEQUENCE [LARGE SCALE GENOMIC DNA]</scope>
    <source>
        <strain evidence="3">ATCC 90039 / CBS 2479 / JCM 2466 / KCTC 7840 / NCYC 2677 / UAMH 7654</strain>
    </source>
</reference>
<evidence type="ECO:0000313" key="2">
    <source>
        <dbReference type="EMBL" id="EJT49773.1"/>
    </source>
</evidence>
<accession>J5QYH2</accession>
<protein>
    <submittedName>
        <fullName evidence="2">Uncharacterized protein</fullName>
    </submittedName>
</protein>
<dbReference type="EMBL" id="ALBS01000157">
    <property type="protein sequence ID" value="EJT49773.1"/>
    <property type="molecule type" value="Genomic_DNA"/>
</dbReference>
<dbReference type="AlphaFoldDB" id="J5QYH2"/>
<comment type="caution">
    <text evidence="2">The sequence shown here is derived from an EMBL/GenBank/DDBJ whole genome shotgun (WGS) entry which is preliminary data.</text>
</comment>
<dbReference type="HOGENOM" id="CLU_759075_0_0_1"/>